<keyword evidence="2" id="KW-1185">Reference proteome</keyword>
<proteinExistence type="predicted"/>
<evidence type="ECO:0000313" key="2">
    <source>
        <dbReference type="Proteomes" id="UP001500507"/>
    </source>
</evidence>
<evidence type="ECO:0000313" key="1">
    <source>
        <dbReference type="EMBL" id="GAA0871110.1"/>
    </source>
</evidence>
<dbReference type="Gene3D" id="2.60.40.3330">
    <property type="match status" value="1"/>
</dbReference>
<sequence>MINGNLCGMLCEEHSENLVRADVHLYLPLHDDQLDVLHDTNEKSTFHVVSEKEATQREKLLRYSTTTDDEGNYSFELDEEHAQSYFDIDVVVKSLQNLPDVQPEPGPVQLHLTTIKPGYDDDGVFTYNYCIPNKFWCAIRAQYFDAWVICGYVRNCQTEQAVVNATVEAMDADFLTDDILGTAVTNADGFFTIEYTSQDFKKTFLSPWINVETDKGLPLSFKSGPDVYFKAYSGDINFIDETADNRRENVSNCLSVLLCTDRIIVDPNGNDAFPSAWTGIGRAFNTSDFDAEGYAGAEKFGLTGSIALTGQAPPKTAAGNAIEYRFLISETTTPNGSAAPADASFDQIVGVTPGLFRSSTVGKLRQKAFPFEVYNVVSAQEDFDAEGWFDINSAINRALTTNSLGALSNYVFIDSDDLLSLNTGALTNEANLPGNLVNAGEVFPEASKINIEKFAIRFEIREVVDKPALNFNTIPGSGKTLNSVVMNNDPSFIKLSIDQLELLGDCSPISGDINAKYTLHHPLLRSASLRVKNNSNSVNKNLTDGFLTLSANTNDTTNASNNNGLPINASPNDLVRCTYDLTLFVRRRLHNGINAVGNEEPKISFFYDI</sequence>
<reference evidence="1 2" key="1">
    <citation type="journal article" date="2019" name="Int. J. Syst. Evol. Microbiol.">
        <title>The Global Catalogue of Microorganisms (GCM) 10K type strain sequencing project: providing services to taxonomists for standard genome sequencing and annotation.</title>
        <authorList>
            <consortium name="The Broad Institute Genomics Platform"/>
            <consortium name="The Broad Institute Genome Sequencing Center for Infectious Disease"/>
            <person name="Wu L."/>
            <person name="Ma J."/>
        </authorList>
    </citation>
    <scope>NUCLEOTIDE SEQUENCE [LARGE SCALE GENOMIC DNA]</scope>
    <source>
        <strain evidence="1 2">JCM 16082</strain>
    </source>
</reference>
<evidence type="ECO:0008006" key="3">
    <source>
        <dbReference type="Google" id="ProtNLM"/>
    </source>
</evidence>
<dbReference type="InterPro" id="IPR008969">
    <property type="entry name" value="CarboxyPept-like_regulatory"/>
</dbReference>
<gene>
    <name evidence="1" type="ORF">GCM10009117_02550</name>
</gene>
<name>A0ABN1MDD9_9FLAO</name>
<comment type="caution">
    <text evidence="1">The sequence shown here is derived from an EMBL/GenBank/DDBJ whole genome shotgun (WGS) entry which is preliminary data.</text>
</comment>
<accession>A0ABN1MDD9</accession>
<protein>
    <recommendedName>
        <fullName evidence="3">Carboxypeptidase regulatory-like domain-containing protein</fullName>
    </recommendedName>
</protein>
<dbReference type="SUPFAM" id="SSF49464">
    <property type="entry name" value="Carboxypeptidase regulatory domain-like"/>
    <property type="match status" value="1"/>
</dbReference>
<dbReference type="InterPro" id="IPR038479">
    <property type="entry name" value="Transthyretin-like_sf"/>
</dbReference>
<dbReference type="Proteomes" id="UP001500507">
    <property type="component" value="Unassembled WGS sequence"/>
</dbReference>
<organism evidence="1 2">
    <name type="scientific">Gangjinia marincola</name>
    <dbReference type="NCBI Taxonomy" id="578463"/>
    <lineage>
        <taxon>Bacteria</taxon>
        <taxon>Pseudomonadati</taxon>
        <taxon>Bacteroidota</taxon>
        <taxon>Flavobacteriia</taxon>
        <taxon>Flavobacteriales</taxon>
        <taxon>Flavobacteriaceae</taxon>
        <taxon>Gangjinia</taxon>
    </lineage>
</organism>
<dbReference type="EMBL" id="BAAAFG010000001">
    <property type="protein sequence ID" value="GAA0871110.1"/>
    <property type="molecule type" value="Genomic_DNA"/>
</dbReference>